<name>A0A0N9ZC90_9RHOB</name>
<dbReference type="KEGG" id="cmar:IMCC12053_321"/>
<feature type="region of interest" description="Disordered" evidence="1">
    <location>
        <begin position="1"/>
        <end position="37"/>
    </location>
</feature>
<evidence type="ECO:0000313" key="2">
    <source>
        <dbReference type="EMBL" id="ALI54271.1"/>
    </source>
</evidence>
<dbReference type="Proteomes" id="UP000064920">
    <property type="component" value="Chromosome"/>
</dbReference>
<gene>
    <name evidence="2" type="ORF">IMCC12053_321</name>
</gene>
<keyword evidence="3" id="KW-1185">Reference proteome</keyword>
<dbReference type="EMBL" id="CP012023">
    <property type="protein sequence ID" value="ALI54271.1"/>
    <property type="molecule type" value="Genomic_DNA"/>
</dbReference>
<protein>
    <submittedName>
        <fullName evidence="2">Uncharacterized protein</fullName>
    </submittedName>
</protein>
<dbReference type="PATRIC" id="fig|1397108.4.peg.335"/>
<evidence type="ECO:0000256" key="1">
    <source>
        <dbReference type="SAM" id="MobiDB-lite"/>
    </source>
</evidence>
<dbReference type="AlphaFoldDB" id="A0A0N9ZC90"/>
<sequence>MATATQPLPKQPVKTAPLGPRKPQNAPPVNFRDWADI</sequence>
<accession>A0A0N9ZC90</accession>
<evidence type="ECO:0000313" key="3">
    <source>
        <dbReference type="Proteomes" id="UP000064920"/>
    </source>
</evidence>
<dbReference type="STRING" id="1397108.IMCC12053_321"/>
<proteinExistence type="predicted"/>
<organism evidence="2 3">
    <name type="scientific">Celeribacter marinus</name>
    <dbReference type="NCBI Taxonomy" id="1397108"/>
    <lineage>
        <taxon>Bacteria</taxon>
        <taxon>Pseudomonadati</taxon>
        <taxon>Pseudomonadota</taxon>
        <taxon>Alphaproteobacteria</taxon>
        <taxon>Rhodobacterales</taxon>
        <taxon>Roseobacteraceae</taxon>
        <taxon>Celeribacter</taxon>
    </lineage>
</organism>
<reference evidence="2 3" key="1">
    <citation type="submission" date="2015-05" db="EMBL/GenBank/DDBJ databases">
        <authorList>
            <person name="Wang D.B."/>
            <person name="Wang M."/>
        </authorList>
    </citation>
    <scope>NUCLEOTIDE SEQUENCE [LARGE SCALE GENOMIC DNA]</scope>
    <source>
        <strain evidence="2 3">IMCC 12053</strain>
    </source>
</reference>